<accession>A0A6C0BNF8</accession>
<name>A0A6C0BNF8_9ZZZZ</name>
<protein>
    <submittedName>
        <fullName evidence="1">Uncharacterized protein</fullName>
    </submittedName>
</protein>
<evidence type="ECO:0000313" key="1">
    <source>
        <dbReference type="EMBL" id="QHS93129.1"/>
    </source>
</evidence>
<dbReference type="EMBL" id="MN739197">
    <property type="protein sequence ID" value="QHS93129.1"/>
    <property type="molecule type" value="Genomic_DNA"/>
</dbReference>
<dbReference type="AlphaFoldDB" id="A0A6C0BNF8"/>
<sequence length="638" mass="74166">MNSDIPECRTHPWLFLNNESYDATNDTVLGVKGPYLSGSTHATLMVKSSDPFEHPDVTCQDVLTLLSLGYELTEVDRSDIARNMHMDEILKLSEYITLNLSYVSNSNPTYSREYHSIILKDRLSLTPRIVRSVWDMRIISRNIDISEILRYPNLPWNLSSLSYNPSVCLEHVQAISSMPNITGSFYYPSMLERSDPDHCIFLIGPIRDLEYLRPLSKNPRLRSEHIRILCNHCCNQRDIINNILQYSDISEIVKCIQDGSLQYIEGYRLWINRSILKYDNPEDVLACINPPPDQVHIGIDLETLELLHQEWEDLPEITREILIHHPFITHFLDPHNIICEYVTCIQNFNVQSLVQSYIREGHAIDDELLRHPEVTLDHLRGLEQPSCSDVIAPWLTPEELIEITKGDTSYRSISVCKSLKIDRLNEYMIPEVIHGEYIDDEISNIDELIQDLKTPRHLRRQRLKQYGWIVLPDDQWLSDSAIIEEILTHDQLRYHHIGDLLDSGYISVDKITNRLDRMNITCEDLISLNDKYKLPQHEVNRALLSNDSSYILISETGDDQSMRSWFSHKHDFLRHNYPLDDSGILVYLTNIIQSTLSHRLYRLHRLGYTDCVKNCLLPLTFSNRSLQQYSDIDIIASS</sequence>
<proteinExistence type="predicted"/>
<organism evidence="1">
    <name type="scientific">viral metagenome</name>
    <dbReference type="NCBI Taxonomy" id="1070528"/>
    <lineage>
        <taxon>unclassified sequences</taxon>
        <taxon>metagenomes</taxon>
        <taxon>organismal metagenomes</taxon>
    </lineage>
</organism>
<reference evidence="1" key="1">
    <citation type="journal article" date="2020" name="Nature">
        <title>Giant virus diversity and host interactions through global metagenomics.</title>
        <authorList>
            <person name="Schulz F."/>
            <person name="Roux S."/>
            <person name="Paez-Espino D."/>
            <person name="Jungbluth S."/>
            <person name="Walsh D.A."/>
            <person name="Denef V.J."/>
            <person name="McMahon K.D."/>
            <person name="Konstantinidis K.T."/>
            <person name="Eloe-Fadrosh E.A."/>
            <person name="Kyrpides N.C."/>
            <person name="Woyke T."/>
        </authorList>
    </citation>
    <scope>NUCLEOTIDE SEQUENCE</scope>
    <source>
        <strain evidence="1">GVMAG-M-3300017651-5</strain>
    </source>
</reference>